<sequence length="173" mass="19121">MRLIYQLIVVASVASFELLRRAANYPTLTVQCLEYRCDGTCIQYAFVAEARDCTTRTTWRSTSFGLVRPLVMRDMIAKSSDSDNSGLQGPAIGDFPYFVRRHGPFLHRGSSAEPRVGAPADSTKLARKQAYACQYGSSSENLNDAHPDSLGSPIGYFLRCTLVFPLLPTGRDD</sequence>
<proteinExistence type="predicted"/>
<feature type="chain" id="PRO_5042221302" description="Secreted protein" evidence="1">
    <location>
        <begin position="16"/>
        <end position="173"/>
    </location>
</feature>
<feature type="signal peptide" evidence="1">
    <location>
        <begin position="1"/>
        <end position="15"/>
    </location>
</feature>
<evidence type="ECO:0000313" key="3">
    <source>
        <dbReference type="Proteomes" id="UP001287356"/>
    </source>
</evidence>
<accession>A0AAE0N7T1</accession>
<dbReference type="AlphaFoldDB" id="A0AAE0N7T1"/>
<evidence type="ECO:0008006" key="4">
    <source>
        <dbReference type="Google" id="ProtNLM"/>
    </source>
</evidence>
<evidence type="ECO:0000256" key="1">
    <source>
        <dbReference type="SAM" id="SignalP"/>
    </source>
</evidence>
<comment type="caution">
    <text evidence="2">The sequence shown here is derived from an EMBL/GenBank/DDBJ whole genome shotgun (WGS) entry which is preliminary data.</text>
</comment>
<evidence type="ECO:0000313" key="2">
    <source>
        <dbReference type="EMBL" id="KAK3373901.1"/>
    </source>
</evidence>
<keyword evidence="1" id="KW-0732">Signal</keyword>
<organism evidence="2 3">
    <name type="scientific">Lasiosphaeria ovina</name>
    <dbReference type="NCBI Taxonomy" id="92902"/>
    <lineage>
        <taxon>Eukaryota</taxon>
        <taxon>Fungi</taxon>
        <taxon>Dikarya</taxon>
        <taxon>Ascomycota</taxon>
        <taxon>Pezizomycotina</taxon>
        <taxon>Sordariomycetes</taxon>
        <taxon>Sordariomycetidae</taxon>
        <taxon>Sordariales</taxon>
        <taxon>Lasiosphaeriaceae</taxon>
        <taxon>Lasiosphaeria</taxon>
    </lineage>
</organism>
<gene>
    <name evidence="2" type="ORF">B0T24DRAFT_279770</name>
</gene>
<name>A0AAE0N7T1_9PEZI</name>
<dbReference type="EMBL" id="JAULSN010000004">
    <property type="protein sequence ID" value="KAK3373901.1"/>
    <property type="molecule type" value="Genomic_DNA"/>
</dbReference>
<protein>
    <recommendedName>
        <fullName evidence="4">Secreted protein</fullName>
    </recommendedName>
</protein>
<keyword evidence="3" id="KW-1185">Reference proteome</keyword>
<reference evidence="2" key="1">
    <citation type="journal article" date="2023" name="Mol. Phylogenet. Evol.">
        <title>Genome-scale phylogeny and comparative genomics of the fungal order Sordariales.</title>
        <authorList>
            <person name="Hensen N."/>
            <person name="Bonometti L."/>
            <person name="Westerberg I."/>
            <person name="Brannstrom I.O."/>
            <person name="Guillou S."/>
            <person name="Cros-Aarteil S."/>
            <person name="Calhoun S."/>
            <person name="Haridas S."/>
            <person name="Kuo A."/>
            <person name="Mondo S."/>
            <person name="Pangilinan J."/>
            <person name="Riley R."/>
            <person name="LaButti K."/>
            <person name="Andreopoulos B."/>
            <person name="Lipzen A."/>
            <person name="Chen C."/>
            <person name="Yan M."/>
            <person name="Daum C."/>
            <person name="Ng V."/>
            <person name="Clum A."/>
            <person name="Steindorff A."/>
            <person name="Ohm R.A."/>
            <person name="Martin F."/>
            <person name="Silar P."/>
            <person name="Natvig D.O."/>
            <person name="Lalanne C."/>
            <person name="Gautier V."/>
            <person name="Ament-Velasquez S.L."/>
            <person name="Kruys A."/>
            <person name="Hutchinson M.I."/>
            <person name="Powell A.J."/>
            <person name="Barry K."/>
            <person name="Miller A.N."/>
            <person name="Grigoriev I.V."/>
            <person name="Debuchy R."/>
            <person name="Gladieux P."/>
            <person name="Hiltunen Thoren M."/>
            <person name="Johannesson H."/>
        </authorList>
    </citation>
    <scope>NUCLEOTIDE SEQUENCE</scope>
    <source>
        <strain evidence="2">CBS 958.72</strain>
    </source>
</reference>
<reference evidence="2" key="2">
    <citation type="submission" date="2023-06" db="EMBL/GenBank/DDBJ databases">
        <authorList>
            <consortium name="Lawrence Berkeley National Laboratory"/>
            <person name="Haridas S."/>
            <person name="Hensen N."/>
            <person name="Bonometti L."/>
            <person name="Westerberg I."/>
            <person name="Brannstrom I.O."/>
            <person name="Guillou S."/>
            <person name="Cros-Aarteil S."/>
            <person name="Calhoun S."/>
            <person name="Kuo A."/>
            <person name="Mondo S."/>
            <person name="Pangilinan J."/>
            <person name="Riley R."/>
            <person name="Labutti K."/>
            <person name="Andreopoulos B."/>
            <person name="Lipzen A."/>
            <person name="Chen C."/>
            <person name="Yanf M."/>
            <person name="Daum C."/>
            <person name="Ng V."/>
            <person name="Clum A."/>
            <person name="Steindorff A."/>
            <person name="Ohm R."/>
            <person name="Martin F."/>
            <person name="Silar P."/>
            <person name="Natvig D."/>
            <person name="Lalanne C."/>
            <person name="Gautier V."/>
            <person name="Ament-Velasquez S.L."/>
            <person name="Kruys A."/>
            <person name="Hutchinson M.I."/>
            <person name="Powell A.J."/>
            <person name="Barry K."/>
            <person name="Miller A.N."/>
            <person name="Grigoriev I.V."/>
            <person name="Debuchy R."/>
            <person name="Gladieux P."/>
            <person name="Thoren M.H."/>
            <person name="Johannesson H."/>
        </authorList>
    </citation>
    <scope>NUCLEOTIDE SEQUENCE</scope>
    <source>
        <strain evidence="2">CBS 958.72</strain>
    </source>
</reference>
<dbReference type="Proteomes" id="UP001287356">
    <property type="component" value="Unassembled WGS sequence"/>
</dbReference>